<dbReference type="PROSITE" id="PS51257">
    <property type="entry name" value="PROKAR_LIPOPROTEIN"/>
    <property type="match status" value="1"/>
</dbReference>
<gene>
    <name evidence="6" type="ORF">ACFOEE_06635</name>
</gene>
<reference evidence="7" key="1">
    <citation type="journal article" date="2019" name="Int. J. Syst. Evol. Microbiol.">
        <title>The Global Catalogue of Microorganisms (GCM) 10K type strain sequencing project: providing services to taxonomists for standard genome sequencing and annotation.</title>
        <authorList>
            <consortium name="The Broad Institute Genomics Platform"/>
            <consortium name="The Broad Institute Genome Sequencing Center for Infectious Disease"/>
            <person name="Wu L."/>
            <person name="Ma J."/>
        </authorList>
    </citation>
    <scope>NUCLEOTIDE SEQUENCE [LARGE SCALE GENOMIC DNA]</scope>
    <source>
        <strain evidence="7">KCTC 42730</strain>
    </source>
</reference>
<dbReference type="Proteomes" id="UP001595453">
    <property type="component" value="Unassembled WGS sequence"/>
</dbReference>
<comment type="caution">
    <text evidence="6">The sequence shown here is derived from an EMBL/GenBank/DDBJ whole genome shotgun (WGS) entry which is preliminary data.</text>
</comment>
<dbReference type="InterPro" id="IPR037682">
    <property type="entry name" value="TonB_C"/>
</dbReference>
<name>A0ABV7CHQ8_9GAMM</name>
<dbReference type="PROSITE" id="PS52015">
    <property type="entry name" value="TONB_CTD"/>
    <property type="match status" value="1"/>
</dbReference>
<dbReference type="RefSeq" id="WP_377122297.1">
    <property type="nucleotide sequence ID" value="NZ_JBHRSD010000011.1"/>
</dbReference>
<evidence type="ECO:0000256" key="1">
    <source>
        <dbReference type="ARBA" id="ARBA00004167"/>
    </source>
</evidence>
<keyword evidence="7" id="KW-1185">Reference proteome</keyword>
<keyword evidence="2" id="KW-0812">Transmembrane</keyword>
<keyword evidence="3" id="KW-1133">Transmembrane helix</keyword>
<feature type="domain" description="TonB C-terminal" evidence="5">
    <location>
        <begin position="44"/>
        <end position="109"/>
    </location>
</feature>
<sequence>MKKILIIIPALLLTVSCTTTSKQEKLQTVEVSYLDLSQKQQKDLAEQYWLTKKAPNPHYPIQAAKENLSGCVELIVGINEQGELQGYKVRSSYPKGVFENSAIAALRQW</sequence>
<accession>A0ABV7CHQ8</accession>
<dbReference type="Pfam" id="PF03544">
    <property type="entry name" value="TonB_C"/>
    <property type="match status" value="1"/>
</dbReference>
<protein>
    <submittedName>
        <fullName evidence="6">Energy transducer TonB</fullName>
    </submittedName>
</protein>
<evidence type="ECO:0000259" key="5">
    <source>
        <dbReference type="PROSITE" id="PS52015"/>
    </source>
</evidence>
<evidence type="ECO:0000256" key="4">
    <source>
        <dbReference type="ARBA" id="ARBA00023136"/>
    </source>
</evidence>
<comment type="subcellular location">
    <subcellularLocation>
        <location evidence="1">Membrane</location>
        <topology evidence="1">Single-pass membrane protein</topology>
    </subcellularLocation>
</comment>
<dbReference type="Gene3D" id="3.30.2420.10">
    <property type="entry name" value="TonB"/>
    <property type="match status" value="1"/>
</dbReference>
<evidence type="ECO:0000313" key="7">
    <source>
        <dbReference type="Proteomes" id="UP001595453"/>
    </source>
</evidence>
<organism evidence="6 7">
    <name type="scientific">Pseudoalteromonas fenneropenaei</name>
    <dbReference type="NCBI Taxonomy" id="1737459"/>
    <lineage>
        <taxon>Bacteria</taxon>
        <taxon>Pseudomonadati</taxon>
        <taxon>Pseudomonadota</taxon>
        <taxon>Gammaproteobacteria</taxon>
        <taxon>Alteromonadales</taxon>
        <taxon>Pseudoalteromonadaceae</taxon>
        <taxon>Pseudoalteromonas</taxon>
    </lineage>
</organism>
<dbReference type="NCBIfam" id="TIGR01352">
    <property type="entry name" value="tonB_Cterm"/>
    <property type="match status" value="1"/>
</dbReference>
<dbReference type="InterPro" id="IPR006260">
    <property type="entry name" value="TonB/TolA_C"/>
</dbReference>
<evidence type="ECO:0000313" key="6">
    <source>
        <dbReference type="EMBL" id="MFC3032189.1"/>
    </source>
</evidence>
<proteinExistence type="predicted"/>
<evidence type="ECO:0000256" key="3">
    <source>
        <dbReference type="ARBA" id="ARBA00022989"/>
    </source>
</evidence>
<keyword evidence="4" id="KW-0472">Membrane</keyword>
<dbReference type="EMBL" id="JBHRSD010000011">
    <property type="protein sequence ID" value="MFC3032189.1"/>
    <property type="molecule type" value="Genomic_DNA"/>
</dbReference>
<evidence type="ECO:0000256" key="2">
    <source>
        <dbReference type="ARBA" id="ARBA00022692"/>
    </source>
</evidence>
<dbReference type="SUPFAM" id="SSF74653">
    <property type="entry name" value="TolA/TonB C-terminal domain"/>
    <property type="match status" value="1"/>
</dbReference>